<sequence length="307" mass="31738">MSGNTGRVTTPFGATSTAEEVVAGVDLAGRRAIVTGASSGIGVETARALAGAGAEVTLAVRDTAAGERVAAEIGGKTDVRALDLGDLASVRAFTAGWQGPLHILVNNAGVMATPERRTPQGREWQFAVNHLGHFALTTGLHQALAAAGGARVVALSSIAHLRGGLDLDDLDFRTRPYDAELAYAQSKTATVLFAVEADRRWSADGITVNAAHPGAILTNLTRHMAPGALDDAVNSGRYTFKTPAQGAATAALVATWPGLDGIGGRYFEDCNEAVPARPDFFGGVAAQALDPQTAARLWTVSERLTAE</sequence>
<dbReference type="SUPFAM" id="SSF51735">
    <property type="entry name" value="NAD(P)-binding Rossmann-fold domains"/>
    <property type="match status" value="1"/>
</dbReference>
<organism evidence="3 4">
    <name type="scientific">Actinacidiphila acididurans</name>
    <dbReference type="NCBI Taxonomy" id="2784346"/>
    <lineage>
        <taxon>Bacteria</taxon>
        <taxon>Bacillati</taxon>
        <taxon>Actinomycetota</taxon>
        <taxon>Actinomycetes</taxon>
        <taxon>Kitasatosporales</taxon>
        <taxon>Streptomycetaceae</taxon>
        <taxon>Actinacidiphila</taxon>
    </lineage>
</organism>
<dbReference type="Gene3D" id="3.40.50.720">
    <property type="entry name" value="NAD(P)-binding Rossmann-like Domain"/>
    <property type="match status" value="1"/>
</dbReference>
<name>A0ABS2TZI1_9ACTN</name>
<keyword evidence="4" id="KW-1185">Reference proteome</keyword>
<reference evidence="3 4" key="1">
    <citation type="submission" date="2021-01" db="EMBL/GenBank/DDBJ databases">
        <title>Streptomyces acididurans sp. nov., isolated from a peat swamp forest soil.</title>
        <authorList>
            <person name="Chantavorakit T."/>
            <person name="Duangmal K."/>
        </authorList>
    </citation>
    <scope>NUCLEOTIDE SEQUENCE [LARGE SCALE GENOMIC DNA]</scope>
    <source>
        <strain evidence="3 4">KK5PA1</strain>
    </source>
</reference>
<evidence type="ECO:0000313" key="3">
    <source>
        <dbReference type="EMBL" id="MBM9508742.1"/>
    </source>
</evidence>
<dbReference type="Proteomes" id="UP000749040">
    <property type="component" value="Unassembled WGS sequence"/>
</dbReference>
<evidence type="ECO:0000256" key="2">
    <source>
        <dbReference type="ARBA" id="ARBA00023002"/>
    </source>
</evidence>
<dbReference type="PANTHER" id="PTHR24320:SF148">
    <property type="entry name" value="NAD(P)-BINDING ROSSMANN-FOLD SUPERFAMILY PROTEIN"/>
    <property type="match status" value="1"/>
</dbReference>
<comment type="similarity">
    <text evidence="1">Belongs to the short-chain dehydrogenases/reductases (SDR) family.</text>
</comment>
<dbReference type="CDD" id="cd05327">
    <property type="entry name" value="retinol-DH_like_SDR_c_like"/>
    <property type="match status" value="1"/>
</dbReference>
<evidence type="ECO:0000313" key="4">
    <source>
        <dbReference type="Proteomes" id="UP000749040"/>
    </source>
</evidence>
<dbReference type="PANTHER" id="PTHR24320">
    <property type="entry name" value="RETINOL DEHYDROGENASE"/>
    <property type="match status" value="1"/>
</dbReference>
<dbReference type="Pfam" id="PF00106">
    <property type="entry name" value="adh_short"/>
    <property type="match status" value="1"/>
</dbReference>
<dbReference type="RefSeq" id="WP_205361100.1">
    <property type="nucleotide sequence ID" value="NZ_JADKYB010000020.1"/>
</dbReference>
<accession>A0ABS2TZI1</accession>
<dbReference type="PRINTS" id="PR00081">
    <property type="entry name" value="GDHRDH"/>
</dbReference>
<dbReference type="InterPro" id="IPR036291">
    <property type="entry name" value="NAD(P)-bd_dom_sf"/>
</dbReference>
<dbReference type="InterPro" id="IPR002347">
    <property type="entry name" value="SDR_fam"/>
</dbReference>
<dbReference type="EMBL" id="JADKYB010000020">
    <property type="protein sequence ID" value="MBM9508742.1"/>
    <property type="molecule type" value="Genomic_DNA"/>
</dbReference>
<evidence type="ECO:0000256" key="1">
    <source>
        <dbReference type="ARBA" id="ARBA00006484"/>
    </source>
</evidence>
<gene>
    <name evidence="3" type="ORF">ITX44_30150</name>
</gene>
<proteinExistence type="inferred from homology"/>
<protein>
    <submittedName>
        <fullName evidence="3">SDR family NAD(P)-dependent oxidoreductase</fullName>
    </submittedName>
</protein>
<comment type="caution">
    <text evidence="3">The sequence shown here is derived from an EMBL/GenBank/DDBJ whole genome shotgun (WGS) entry which is preliminary data.</text>
</comment>
<keyword evidence="2" id="KW-0560">Oxidoreductase</keyword>